<gene>
    <name evidence="3" type="ORF">HPB48_001322</name>
</gene>
<evidence type="ECO:0000259" key="2">
    <source>
        <dbReference type="Pfam" id="PF09588"/>
    </source>
</evidence>
<organism evidence="3 4">
    <name type="scientific">Haemaphysalis longicornis</name>
    <name type="common">Bush tick</name>
    <dbReference type="NCBI Taxonomy" id="44386"/>
    <lineage>
        <taxon>Eukaryota</taxon>
        <taxon>Metazoa</taxon>
        <taxon>Ecdysozoa</taxon>
        <taxon>Arthropoda</taxon>
        <taxon>Chelicerata</taxon>
        <taxon>Arachnida</taxon>
        <taxon>Acari</taxon>
        <taxon>Parasitiformes</taxon>
        <taxon>Ixodida</taxon>
        <taxon>Ixodoidea</taxon>
        <taxon>Ixodidae</taxon>
        <taxon>Haemaphysalinae</taxon>
        <taxon>Haemaphysalis</taxon>
    </lineage>
</organism>
<dbReference type="AlphaFoldDB" id="A0A9J6G313"/>
<comment type="caution">
    <text evidence="3">The sequence shown here is derived from an EMBL/GenBank/DDBJ whole genome shotgun (WGS) entry which is preliminary data.</text>
</comment>
<protein>
    <recommendedName>
        <fullName evidence="2">YqaJ viral recombinase domain-containing protein</fullName>
    </recommendedName>
</protein>
<dbReference type="CDD" id="cd22343">
    <property type="entry name" value="PDDEXK_lambda_exonuclease-like"/>
    <property type="match status" value="1"/>
</dbReference>
<dbReference type="GO" id="GO:0006281">
    <property type="term" value="P:DNA repair"/>
    <property type="evidence" value="ECO:0007669"/>
    <property type="project" value="UniProtKB-ARBA"/>
</dbReference>
<dbReference type="InterPro" id="IPR011604">
    <property type="entry name" value="PDDEXK-like_dom_sf"/>
</dbReference>
<feature type="domain" description="YqaJ viral recombinase" evidence="2">
    <location>
        <begin position="108"/>
        <end position="260"/>
    </location>
</feature>
<evidence type="ECO:0000313" key="4">
    <source>
        <dbReference type="Proteomes" id="UP000821853"/>
    </source>
</evidence>
<dbReference type="InterPro" id="IPR051703">
    <property type="entry name" value="NF-kappa-B_Signaling_Reg"/>
</dbReference>
<evidence type="ECO:0000313" key="3">
    <source>
        <dbReference type="EMBL" id="KAH9372806.1"/>
    </source>
</evidence>
<evidence type="ECO:0000256" key="1">
    <source>
        <dbReference type="SAM" id="MobiDB-lite"/>
    </source>
</evidence>
<keyword evidence="4" id="KW-1185">Reference proteome</keyword>
<dbReference type="OrthoDB" id="6513138at2759"/>
<dbReference type="InterPro" id="IPR011335">
    <property type="entry name" value="Restrct_endonuc-II-like"/>
</dbReference>
<feature type="compositionally biased region" description="Basic and acidic residues" evidence="1">
    <location>
        <begin position="7"/>
        <end position="16"/>
    </location>
</feature>
<dbReference type="InterPro" id="IPR019080">
    <property type="entry name" value="YqaJ_viral_recombinase"/>
</dbReference>
<name>A0A9J6G313_HAELO</name>
<dbReference type="OMA" id="RITQNTH"/>
<sequence length="267" mass="29910">MLPARPRQYDPCDKLEPLPPDSIKTLKDDLKAAFQTLHALRNLSPSDTHPPAAEEAPDAQVELQDTADLWNEPSQQIIQNHLASLKPLPERQIAEICAATLGQTNNKQWFVERKRRLTASSFKTICSCTKPVGLLKTLLYLSDRAVSEVMVDGRDHEKDAVAAYVSLMRSMDVEVEVFETGLHVHKQHPYLVASPHRLVSIDGREGLLDVKCLPSKKGMTVEDACKDRKFCCALKDGGASLKTNHEYYYQVQGQMAVTGHMWCEFAI</sequence>
<dbReference type="Gene3D" id="3.90.320.10">
    <property type="match status" value="1"/>
</dbReference>
<dbReference type="VEuPathDB" id="VectorBase:HLOH_063659"/>
<dbReference type="Proteomes" id="UP000821853">
    <property type="component" value="Chromosome 4"/>
</dbReference>
<dbReference type="PANTHER" id="PTHR46609:SF8">
    <property type="entry name" value="YQAJ VIRAL RECOMBINASE DOMAIN-CONTAINING PROTEIN"/>
    <property type="match status" value="1"/>
</dbReference>
<proteinExistence type="predicted"/>
<dbReference type="EMBL" id="JABSTR010000006">
    <property type="protein sequence ID" value="KAH9372806.1"/>
    <property type="molecule type" value="Genomic_DNA"/>
</dbReference>
<dbReference type="SUPFAM" id="SSF52980">
    <property type="entry name" value="Restriction endonuclease-like"/>
    <property type="match status" value="1"/>
</dbReference>
<accession>A0A9J6G313</accession>
<dbReference type="Pfam" id="PF09588">
    <property type="entry name" value="YqaJ"/>
    <property type="match status" value="1"/>
</dbReference>
<reference evidence="3 4" key="1">
    <citation type="journal article" date="2020" name="Cell">
        <title>Large-Scale Comparative Analyses of Tick Genomes Elucidate Their Genetic Diversity and Vector Capacities.</title>
        <authorList>
            <consortium name="Tick Genome and Microbiome Consortium (TIGMIC)"/>
            <person name="Jia N."/>
            <person name="Wang J."/>
            <person name="Shi W."/>
            <person name="Du L."/>
            <person name="Sun Y."/>
            <person name="Zhan W."/>
            <person name="Jiang J.F."/>
            <person name="Wang Q."/>
            <person name="Zhang B."/>
            <person name="Ji P."/>
            <person name="Bell-Sakyi L."/>
            <person name="Cui X.M."/>
            <person name="Yuan T.T."/>
            <person name="Jiang B.G."/>
            <person name="Yang W.F."/>
            <person name="Lam T.T."/>
            <person name="Chang Q.C."/>
            <person name="Ding S.J."/>
            <person name="Wang X.J."/>
            <person name="Zhu J.G."/>
            <person name="Ruan X.D."/>
            <person name="Zhao L."/>
            <person name="Wei J.T."/>
            <person name="Ye R.Z."/>
            <person name="Que T.C."/>
            <person name="Du C.H."/>
            <person name="Zhou Y.H."/>
            <person name="Cheng J.X."/>
            <person name="Dai P.F."/>
            <person name="Guo W.B."/>
            <person name="Han X.H."/>
            <person name="Huang E.J."/>
            <person name="Li L.F."/>
            <person name="Wei W."/>
            <person name="Gao Y.C."/>
            <person name="Liu J.Z."/>
            <person name="Shao H.Z."/>
            <person name="Wang X."/>
            <person name="Wang C.C."/>
            <person name="Yang T.C."/>
            <person name="Huo Q.B."/>
            <person name="Li W."/>
            <person name="Chen H.Y."/>
            <person name="Chen S.E."/>
            <person name="Zhou L.G."/>
            <person name="Ni X.B."/>
            <person name="Tian J.H."/>
            <person name="Sheng Y."/>
            <person name="Liu T."/>
            <person name="Pan Y.S."/>
            <person name="Xia L.Y."/>
            <person name="Li J."/>
            <person name="Zhao F."/>
            <person name="Cao W.C."/>
        </authorList>
    </citation>
    <scope>NUCLEOTIDE SEQUENCE [LARGE SCALE GENOMIC DNA]</scope>
    <source>
        <strain evidence="3">HaeL-2018</strain>
    </source>
</reference>
<dbReference type="PANTHER" id="PTHR46609">
    <property type="entry name" value="EXONUCLEASE, PHAGE-TYPE/RECB, C-TERMINAL DOMAIN-CONTAINING PROTEIN"/>
    <property type="match status" value="1"/>
</dbReference>
<feature type="region of interest" description="Disordered" evidence="1">
    <location>
        <begin position="1"/>
        <end position="21"/>
    </location>
</feature>